<gene>
    <name evidence="1" type="primary">ORF24273</name>
</gene>
<dbReference type="AlphaFoldDB" id="A0A0B6YGZ3"/>
<organism evidence="1">
    <name type="scientific">Arion vulgaris</name>
    <dbReference type="NCBI Taxonomy" id="1028688"/>
    <lineage>
        <taxon>Eukaryota</taxon>
        <taxon>Metazoa</taxon>
        <taxon>Spiralia</taxon>
        <taxon>Lophotrochozoa</taxon>
        <taxon>Mollusca</taxon>
        <taxon>Gastropoda</taxon>
        <taxon>Heterobranchia</taxon>
        <taxon>Euthyneura</taxon>
        <taxon>Panpulmonata</taxon>
        <taxon>Eupulmonata</taxon>
        <taxon>Stylommatophora</taxon>
        <taxon>Helicina</taxon>
        <taxon>Arionoidea</taxon>
        <taxon>Arionidae</taxon>
        <taxon>Arion</taxon>
    </lineage>
</organism>
<protein>
    <submittedName>
        <fullName evidence="1">Uncharacterized protein</fullName>
    </submittedName>
</protein>
<accession>A0A0B6YGZ3</accession>
<name>A0A0B6YGZ3_9EUPU</name>
<sequence length="72" mass="7830">DVVISPSTCCPFTGAYPPLNNTSITFSATYSNSPFNPYPSMDETTYIHPNRSTLLSHGGLPYSKSEPPYLPS</sequence>
<reference evidence="1" key="1">
    <citation type="submission" date="2014-12" db="EMBL/GenBank/DDBJ databases">
        <title>Insight into the proteome of Arion vulgaris.</title>
        <authorList>
            <person name="Aradska J."/>
            <person name="Bulat T."/>
            <person name="Smidak R."/>
            <person name="Sarate P."/>
            <person name="Gangsoo J."/>
            <person name="Sialana F."/>
            <person name="Bilban M."/>
            <person name="Lubec G."/>
        </authorList>
    </citation>
    <scope>NUCLEOTIDE SEQUENCE</scope>
    <source>
        <tissue evidence="1">Skin</tissue>
    </source>
</reference>
<proteinExistence type="predicted"/>
<feature type="non-terminal residue" evidence="1">
    <location>
        <position position="1"/>
    </location>
</feature>
<evidence type="ECO:0000313" key="1">
    <source>
        <dbReference type="EMBL" id="CEK55061.1"/>
    </source>
</evidence>
<dbReference type="EMBL" id="HACG01008196">
    <property type="protein sequence ID" value="CEK55061.1"/>
    <property type="molecule type" value="Transcribed_RNA"/>
</dbReference>
<feature type="non-terminal residue" evidence="1">
    <location>
        <position position="72"/>
    </location>
</feature>